<reference evidence="2" key="1">
    <citation type="submission" date="2020-11" db="EMBL/GenBank/DDBJ databases">
        <authorList>
            <consortium name="DOE Joint Genome Institute"/>
            <person name="Ahrendt S."/>
            <person name="Riley R."/>
            <person name="Andreopoulos W."/>
            <person name="Labutti K."/>
            <person name="Pangilinan J."/>
            <person name="Ruiz-Duenas F.J."/>
            <person name="Barrasa J.M."/>
            <person name="Sanchez-Garcia M."/>
            <person name="Camarero S."/>
            <person name="Miyauchi S."/>
            <person name="Serrano A."/>
            <person name="Linde D."/>
            <person name="Babiker R."/>
            <person name="Drula E."/>
            <person name="Ayuso-Fernandez I."/>
            <person name="Pacheco R."/>
            <person name="Padilla G."/>
            <person name="Ferreira P."/>
            <person name="Barriuso J."/>
            <person name="Kellner H."/>
            <person name="Castanera R."/>
            <person name="Alfaro M."/>
            <person name="Ramirez L."/>
            <person name="Pisabarro A.G."/>
            <person name="Kuo A."/>
            <person name="Tritt A."/>
            <person name="Lipzen A."/>
            <person name="He G."/>
            <person name="Yan M."/>
            <person name="Ng V."/>
            <person name="Cullen D."/>
            <person name="Martin F."/>
            <person name="Rosso M.-N."/>
            <person name="Henrissat B."/>
            <person name="Hibbett D."/>
            <person name="Martinez A.T."/>
            <person name="Grigoriev I.V."/>
        </authorList>
    </citation>
    <scope>NUCLEOTIDE SEQUENCE</scope>
    <source>
        <strain evidence="2">AH 40177</strain>
    </source>
</reference>
<dbReference type="AlphaFoldDB" id="A0A9P5UFE1"/>
<name>A0A9P5UFE1_9AGAR</name>
<evidence type="ECO:0000313" key="2">
    <source>
        <dbReference type="EMBL" id="KAF9077177.1"/>
    </source>
</evidence>
<proteinExistence type="predicted"/>
<keyword evidence="3" id="KW-1185">Reference proteome</keyword>
<dbReference type="Proteomes" id="UP000772434">
    <property type="component" value="Unassembled WGS sequence"/>
</dbReference>
<evidence type="ECO:0000313" key="3">
    <source>
        <dbReference type="Proteomes" id="UP000772434"/>
    </source>
</evidence>
<gene>
    <name evidence="2" type="ORF">BDP27DRAFT_1254163</name>
</gene>
<evidence type="ECO:0000256" key="1">
    <source>
        <dbReference type="SAM" id="SignalP"/>
    </source>
</evidence>
<dbReference type="EMBL" id="JADNRY010000004">
    <property type="protein sequence ID" value="KAF9077177.1"/>
    <property type="molecule type" value="Genomic_DNA"/>
</dbReference>
<feature type="chain" id="PRO_5040257779" evidence="1">
    <location>
        <begin position="22"/>
        <end position="176"/>
    </location>
</feature>
<dbReference type="OrthoDB" id="3223416at2759"/>
<feature type="signal peptide" evidence="1">
    <location>
        <begin position="1"/>
        <end position="21"/>
    </location>
</feature>
<organism evidence="2 3">
    <name type="scientific">Rhodocollybia butyracea</name>
    <dbReference type="NCBI Taxonomy" id="206335"/>
    <lineage>
        <taxon>Eukaryota</taxon>
        <taxon>Fungi</taxon>
        <taxon>Dikarya</taxon>
        <taxon>Basidiomycota</taxon>
        <taxon>Agaricomycotina</taxon>
        <taxon>Agaricomycetes</taxon>
        <taxon>Agaricomycetidae</taxon>
        <taxon>Agaricales</taxon>
        <taxon>Marasmiineae</taxon>
        <taxon>Omphalotaceae</taxon>
        <taxon>Rhodocollybia</taxon>
    </lineage>
</organism>
<accession>A0A9P5UFE1</accession>
<sequence>MFKFVNLSFAVALVYYGIAAAAKTPVQVDNTTLWVNAIVGKKGVSTVECWGIQPPFAVSSQPGTVGNKLLQLGNLANASYTVFPTGPDVDSGLHNAPNAQWVALLAGQGNINFPDSPHTPNLTFNSGELIIAVDTPGTSAVGHRSVWVGGTIALQMPFAPGFVPAHKTVESACPRS</sequence>
<keyword evidence="1" id="KW-0732">Signal</keyword>
<comment type="caution">
    <text evidence="2">The sequence shown here is derived from an EMBL/GenBank/DDBJ whole genome shotgun (WGS) entry which is preliminary data.</text>
</comment>
<protein>
    <submittedName>
        <fullName evidence="2">Small secreted protein</fullName>
    </submittedName>
</protein>